<dbReference type="InterPro" id="IPR041522">
    <property type="entry name" value="CdaR_GGDEF"/>
</dbReference>
<feature type="domain" description="CdaR GGDEF-like" evidence="4">
    <location>
        <begin position="170"/>
        <end position="281"/>
    </location>
</feature>
<organism evidence="5 6">
    <name type="scientific">Nocardia uniformis</name>
    <dbReference type="NCBI Taxonomy" id="53432"/>
    <lineage>
        <taxon>Bacteria</taxon>
        <taxon>Bacillati</taxon>
        <taxon>Actinomycetota</taxon>
        <taxon>Actinomycetes</taxon>
        <taxon>Mycobacteriales</taxon>
        <taxon>Nocardiaceae</taxon>
        <taxon>Nocardia</taxon>
    </lineage>
</organism>
<evidence type="ECO:0000256" key="1">
    <source>
        <dbReference type="ARBA" id="ARBA00006754"/>
    </source>
</evidence>
<feature type="domain" description="RsbT co-antagonist protein RsbRD N-terminal" evidence="3">
    <location>
        <begin position="23"/>
        <end position="159"/>
    </location>
</feature>
<dbReference type="PANTHER" id="PTHR33744:SF1">
    <property type="entry name" value="DNA-BINDING TRANSCRIPTIONAL ACTIVATOR ADER"/>
    <property type="match status" value="1"/>
</dbReference>
<evidence type="ECO:0000259" key="3">
    <source>
        <dbReference type="Pfam" id="PF14361"/>
    </source>
</evidence>
<dbReference type="Gene3D" id="1.10.10.2840">
    <property type="entry name" value="PucR C-terminal helix-turn-helix domain"/>
    <property type="match status" value="1"/>
</dbReference>
<evidence type="ECO:0000313" key="6">
    <source>
        <dbReference type="Proteomes" id="UP000586827"/>
    </source>
</evidence>
<accession>A0A849C9Y3</accession>
<dbReference type="InterPro" id="IPR025736">
    <property type="entry name" value="PucR_C-HTH_dom"/>
</dbReference>
<dbReference type="Proteomes" id="UP000586827">
    <property type="component" value="Unassembled WGS sequence"/>
</dbReference>
<dbReference type="RefSeq" id="WP_067525641.1">
    <property type="nucleotide sequence ID" value="NZ_JABELX010000015.1"/>
</dbReference>
<dbReference type="InterPro" id="IPR051448">
    <property type="entry name" value="CdaR-like_regulators"/>
</dbReference>
<protein>
    <submittedName>
        <fullName evidence="5">Helix-turn-helix domain-containing protein</fullName>
    </submittedName>
</protein>
<reference evidence="5 6" key="1">
    <citation type="submission" date="2020-05" db="EMBL/GenBank/DDBJ databases">
        <title>MicrobeNet Type strains.</title>
        <authorList>
            <person name="Nicholson A.C."/>
        </authorList>
    </citation>
    <scope>NUCLEOTIDE SEQUENCE [LARGE SCALE GENOMIC DNA]</scope>
    <source>
        <strain evidence="5 6">JCM 3224</strain>
    </source>
</reference>
<dbReference type="EMBL" id="JABELX010000015">
    <property type="protein sequence ID" value="NNH74656.1"/>
    <property type="molecule type" value="Genomic_DNA"/>
</dbReference>
<evidence type="ECO:0000313" key="5">
    <source>
        <dbReference type="EMBL" id="NNH74656.1"/>
    </source>
</evidence>
<name>A0A849C9Y3_9NOCA</name>
<gene>
    <name evidence="5" type="ORF">HLB23_33215</name>
</gene>
<dbReference type="InterPro" id="IPR025751">
    <property type="entry name" value="RsbRD_N_dom"/>
</dbReference>
<dbReference type="InterPro" id="IPR042070">
    <property type="entry name" value="PucR_C-HTH_sf"/>
</dbReference>
<evidence type="ECO:0000259" key="2">
    <source>
        <dbReference type="Pfam" id="PF13556"/>
    </source>
</evidence>
<comment type="caution">
    <text evidence="5">The sequence shown here is derived from an EMBL/GenBank/DDBJ whole genome shotgun (WGS) entry which is preliminary data.</text>
</comment>
<dbReference type="Pfam" id="PF13556">
    <property type="entry name" value="HTH_30"/>
    <property type="match status" value="1"/>
</dbReference>
<proteinExistence type="inferred from homology"/>
<dbReference type="Pfam" id="PF14361">
    <property type="entry name" value="RsbRD_N"/>
    <property type="match status" value="1"/>
</dbReference>
<evidence type="ECO:0000259" key="4">
    <source>
        <dbReference type="Pfam" id="PF17853"/>
    </source>
</evidence>
<comment type="similarity">
    <text evidence="1">Belongs to the CdaR family.</text>
</comment>
<keyword evidence="6" id="KW-1185">Reference proteome</keyword>
<dbReference type="PANTHER" id="PTHR33744">
    <property type="entry name" value="CARBOHYDRATE DIACID REGULATOR"/>
    <property type="match status" value="1"/>
</dbReference>
<sequence>MDTPPTADGFISHACVALLERLDEVVDRVAAEIEAAEPAYGDRQLISGDELRRTNRENLQSLLGYLAGRTGPSTAAPLATGRRRAENGIPLPTVLRAYRIGTGVVWDELMAMTGDDPQANRELLATASDVWKLVDDYSQALTIGYQQTVAEQLRRDARAQDAALDALFGGHVDAARMRECARTLDLPPQGSFVAIAGSTGTAAEEALPGAGQALSVLGVASAWRVRVDSHIGIVALTPRFTVERLRSILAERTAGRVGISTVFTALGDAPTALRQAELAAAATPPGSHEVVRYDEALISVLLAGSPEIAETLSHTVLGPVLDLPDHDRDVLLETVRAWFTHDGEVSAVATALFCHRNTVRFRLNRLAELTGRRLATPRAATEIQLALEAHRILGNSR</sequence>
<dbReference type="Pfam" id="PF17853">
    <property type="entry name" value="GGDEF_2"/>
    <property type="match status" value="1"/>
</dbReference>
<dbReference type="AlphaFoldDB" id="A0A849C9Y3"/>
<feature type="domain" description="PucR C-terminal helix-turn-helix" evidence="2">
    <location>
        <begin position="331"/>
        <end position="389"/>
    </location>
</feature>